<dbReference type="OMA" id="PAALWNK"/>
<name>A0A803LNT2_CHEQI</name>
<keyword evidence="12" id="KW-1185">Reference proteome</keyword>
<evidence type="ECO:0008006" key="13">
    <source>
        <dbReference type="Google" id="ProtNLM"/>
    </source>
</evidence>
<dbReference type="PANTHER" id="PTHR45631:SF45">
    <property type="entry name" value="LEUCINE-RICH REPEAT (LRR) FAMILY PROTEIN"/>
    <property type="match status" value="1"/>
</dbReference>
<comment type="subcellular location">
    <subcellularLocation>
        <location evidence="1">Membrane</location>
        <topology evidence="1">Single-pass membrane protein</topology>
    </subcellularLocation>
</comment>
<evidence type="ECO:0000256" key="6">
    <source>
        <dbReference type="ARBA" id="ARBA00022989"/>
    </source>
</evidence>
<feature type="signal peptide" evidence="8">
    <location>
        <begin position="1"/>
        <end position="20"/>
    </location>
</feature>
<dbReference type="Gene3D" id="3.80.10.10">
    <property type="entry name" value="Ribonuclease Inhibitor"/>
    <property type="match status" value="1"/>
</dbReference>
<keyword evidence="6" id="KW-1133">Transmembrane helix</keyword>
<keyword evidence="7" id="KW-0472">Membrane</keyword>
<evidence type="ECO:0000256" key="5">
    <source>
        <dbReference type="ARBA" id="ARBA00022737"/>
    </source>
</evidence>
<evidence type="ECO:0000313" key="11">
    <source>
        <dbReference type="EnsemblPlants" id="AUR62016611-RA:cds"/>
    </source>
</evidence>
<dbReference type="FunFam" id="3.80.10.10:FF:000129">
    <property type="entry name" value="Leucine-rich repeat receptor-like kinase"/>
    <property type="match status" value="1"/>
</dbReference>
<dbReference type="InterPro" id="IPR024788">
    <property type="entry name" value="Malectin-like_Carb-bd_dom"/>
</dbReference>
<dbReference type="EnsemblPlants" id="AUR62016611-RA">
    <property type="protein sequence ID" value="AUR62016611-RA:cds"/>
    <property type="gene ID" value="AUR62016611"/>
</dbReference>
<dbReference type="InterPro" id="IPR013210">
    <property type="entry name" value="LRR_N_plant-typ"/>
</dbReference>
<dbReference type="Gene3D" id="2.60.120.430">
    <property type="entry name" value="Galactose-binding lectin"/>
    <property type="match status" value="1"/>
</dbReference>
<keyword evidence="5" id="KW-0677">Repeat</keyword>
<dbReference type="Pfam" id="PF12819">
    <property type="entry name" value="Malectin_like"/>
    <property type="match status" value="1"/>
</dbReference>
<evidence type="ECO:0000256" key="2">
    <source>
        <dbReference type="ARBA" id="ARBA00022614"/>
    </source>
</evidence>
<accession>A0A803LNT2</accession>
<keyword evidence="4 8" id="KW-0732">Signal</keyword>
<dbReference type="Proteomes" id="UP000596660">
    <property type="component" value="Unplaced"/>
</dbReference>
<evidence type="ECO:0000259" key="9">
    <source>
        <dbReference type="Pfam" id="PF08263"/>
    </source>
</evidence>
<sequence>MSISIFILWIASIPLSLIHADDIPAPRGFLVSCGSTESINISGLKYIPDLSFTSVGNATVKNNTNQLFPILSNLRFFPDKSARKFCYTFQVIQGAKYLVRTTYFYGNFDGKQDPPVFDQIIDGTRWSVVNTTDEYSKGLASYYELVVAAHGKVLSVCLARNEYTKGASSPYISAIEVMFLDDILYKSVDFHKYALSTVARHTFGKDNKDNGEANFISQALSSAITTSRGKTLEIKWPPTPLSDSNYHISLYFQDNRTPSPYSWRVFNILINGDAFYNKINVTTSGVNVYTPEWPLSGQTQITMIPEDGGPVGPLLNAAEMFQLLPLGGRTSDKDVIAMTDLDRSLNNPPGDWNGDPCLPRKNSWSGVTCSQSNGIARVEAMNLTGLGLSGSLSTSIKDLTAVAHLWLGHNKLSGTLPNMSSMKMLETLHLDNNQFEGSIPESLAKLPREIYLQNNKFKGGIPNSLKNRQGLTIRECLVTGYSDSDYAADVDTRRSVTGYVFTLGGSVVTRTS</sequence>
<evidence type="ECO:0000256" key="4">
    <source>
        <dbReference type="ARBA" id="ARBA00022729"/>
    </source>
</evidence>
<proteinExistence type="predicted"/>
<keyword evidence="2" id="KW-0433">Leucine-rich repeat</keyword>
<dbReference type="Pfam" id="PF08263">
    <property type="entry name" value="LRRNT_2"/>
    <property type="match status" value="1"/>
</dbReference>
<dbReference type="InterPro" id="IPR032675">
    <property type="entry name" value="LRR_dom_sf"/>
</dbReference>
<dbReference type="SUPFAM" id="SSF52058">
    <property type="entry name" value="L domain-like"/>
    <property type="match status" value="1"/>
</dbReference>
<reference evidence="11" key="2">
    <citation type="submission" date="2021-03" db="UniProtKB">
        <authorList>
            <consortium name="EnsemblPlants"/>
        </authorList>
    </citation>
    <scope>IDENTIFICATION</scope>
</reference>
<evidence type="ECO:0000259" key="10">
    <source>
        <dbReference type="Pfam" id="PF12819"/>
    </source>
</evidence>
<dbReference type="PANTHER" id="PTHR45631">
    <property type="entry name" value="OS07G0107800 PROTEIN-RELATED"/>
    <property type="match status" value="1"/>
</dbReference>
<keyword evidence="3" id="KW-0812">Transmembrane</keyword>
<evidence type="ECO:0000313" key="12">
    <source>
        <dbReference type="Proteomes" id="UP000596660"/>
    </source>
</evidence>
<dbReference type="AlphaFoldDB" id="A0A803LNT2"/>
<evidence type="ECO:0000256" key="7">
    <source>
        <dbReference type="ARBA" id="ARBA00023136"/>
    </source>
</evidence>
<protein>
    <recommendedName>
        <fullName evidence="13">Malectin-like domain-containing protein</fullName>
    </recommendedName>
</protein>
<evidence type="ECO:0000256" key="3">
    <source>
        <dbReference type="ARBA" id="ARBA00022692"/>
    </source>
</evidence>
<feature type="chain" id="PRO_5030755767" description="Malectin-like domain-containing protein" evidence="8">
    <location>
        <begin position="21"/>
        <end position="512"/>
    </location>
</feature>
<organism evidence="11 12">
    <name type="scientific">Chenopodium quinoa</name>
    <name type="common">Quinoa</name>
    <dbReference type="NCBI Taxonomy" id="63459"/>
    <lineage>
        <taxon>Eukaryota</taxon>
        <taxon>Viridiplantae</taxon>
        <taxon>Streptophyta</taxon>
        <taxon>Embryophyta</taxon>
        <taxon>Tracheophyta</taxon>
        <taxon>Spermatophyta</taxon>
        <taxon>Magnoliopsida</taxon>
        <taxon>eudicotyledons</taxon>
        <taxon>Gunneridae</taxon>
        <taxon>Pentapetalae</taxon>
        <taxon>Caryophyllales</taxon>
        <taxon>Chenopodiaceae</taxon>
        <taxon>Chenopodioideae</taxon>
        <taxon>Atripliceae</taxon>
        <taxon>Chenopodium</taxon>
    </lineage>
</organism>
<dbReference type="Gramene" id="AUR62016611-RA">
    <property type="protein sequence ID" value="AUR62016611-RA:cds"/>
    <property type="gene ID" value="AUR62016611"/>
</dbReference>
<dbReference type="GO" id="GO:0016020">
    <property type="term" value="C:membrane"/>
    <property type="evidence" value="ECO:0007669"/>
    <property type="project" value="UniProtKB-SubCell"/>
</dbReference>
<evidence type="ECO:0000256" key="1">
    <source>
        <dbReference type="ARBA" id="ARBA00004167"/>
    </source>
</evidence>
<feature type="domain" description="Leucine-rich repeat-containing N-terminal plant-type" evidence="9">
    <location>
        <begin position="332"/>
        <end position="370"/>
    </location>
</feature>
<feature type="domain" description="Malectin-like" evidence="10">
    <location>
        <begin position="31"/>
        <end position="208"/>
    </location>
</feature>
<dbReference type="InterPro" id="IPR001611">
    <property type="entry name" value="Leu-rich_rpt"/>
</dbReference>
<reference evidence="11" key="1">
    <citation type="journal article" date="2017" name="Nature">
        <title>The genome of Chenopodium quinoa.</title>
        <authorList>
            <person name="Jarvis D.E."/>
            <person name="Ho Y.S."/>
            <person name="Lightfoot D.J."/>
            <person name="Schmoeckel S.M."/>
            <person name="Li B."/>
            <person name="Borm T.J.A."/>
            <person name="Ohyanagi H."/>
            <person name="Mineta K."/>
            <person name="Michell C.T."/>
            <person name="Saber N."/>
            <person name="Kharbatia N.M."/>
            <person name="Rupper R.R."/>
            <person name="Sharp A.R."/>
            <person name="Dally N."/>
            <person name="Boughton B.A."/>
            <person name="Woo Y.H."/>
            <person name="Gao G."/>
            <person name="Schijlen E.G.W.M."/>
            <person name="Guo X."/>
            <person name="Momin A.A."/>
            <person name="Negrao S."/>
            <person name="Al-Babili S."/>
            <person name="Gehring C."/>
            <person name="Roessner U."/>
            <person name="Jung C."/>
            <person name="Murphy K."/>
            <person name="Arold S.T."/>
            <person name="Gojobori T."/>
            <person name="van der Linden C.G."/>
            <person name="van Loo E.N."/>
            <person name="Jellen E.N."/>
            <person name="Maughan P.J."/>
            <person name="Tester M."/>
        </authorList>
    </citation>
    <scope>NUCLEOTIDE SEQUENCE [LARGE SCALE GENOMIC DNA]</scope>
    <source>
        <strain evidence="11">cv. PI 614886</strain>
    </source>
</reference>
<dbReference type="Pfam" id="PF00560">
    <property type="entry name" value="LRR_1"/>
    <property type="match status" value="2"/>
</dbReference>
<evidence type="ECO:0000256" key="8">
    <source>
        <dbReference type="SAM" id="SignalP"/>
    </source>
</evidence>